<feature type="coiled-coil region" evidence="1">
    <location>
        <begin position="62"/>
        <end position="89"/>
    </location>
</feature>
<sequence length="443" mass="49663">MAADAVAMGMTTARPSRSIEEEAKPQAGASLLSSYLGLGFALFLGLLPQSSASHVSSLQSRNRILAMRLFEAEDQLRQLRSRLKEGAKANARVAEIFAGHRTQWQQEEKRLLHRIDGADEEIAALSAQVEDMERAKAELRATVVRLEREVAERDEMLDFMARRIERDGSLSLMQVAGEDSVDDGGVGVRVSDTVPPEQRFLERIGESEGMMGLLAQQNGSGRELFMAPMDAKQWRDRWGGGWPDVQYDTFDLARSMKHGVARRESPWRADAESSAVSSKLKSLEEELVNLEKLGKGDMLKIPSSMRRQEKRYQTLAAKIDDLCRKMRGGDPATLGPELRTQRLTEFLLETFRLQHRAAETRKKLGTVQGEAMKSRVGDDELTAAAELNTRKSVDSIRSSFEEIQRDLEIWLARIMGDLEGILAREGASRARDYYLSGYPSFVR</sequence>
<dbReference type="PANTHER" id="PTHR47747">
    <property type="entry name" value="RIBONUCLEASE P PROTEIN SUBUNIT P38-LIKE PROTEIN"/>
    <property type="match status" value="1"/>
</dbReference>
<name>A0AAV8QEM6_ENSVE</name>
<dbReference type="EMBL" id="JAQQAF010000008">
    <property type="protein sequence ID" value="KAJ8468123.1"/>
    <property type="molecule type" value="Genomic_DNA"/>
</dbReference>
<dbReference type="PANTHER" id="PTHR47747:SF3">
    <property type="entry name" value="OS03G0853600 PROTEIN"/>
    <property type="match status" value="1"/>
</dbReference>
<accession>A0AAV8QEM6</accession>
<comment type="caution">
    <text evidence="3">The sequence shown here is derived from an EMBL/GenBank/DDBJ whole genome shotgun (WGS) entry which is preliminary data.</text>
</comment>
<feature type="coiled-coil region" evidence="1">
    <location>
        <begin position="115"/>
        <end position="156"/>
    </location>
</feature>
<protein>
    <submittedName>
        <fullName evidence="3">Uncharacterized protein</fullName>
    </submittedName>
</protein>
<keyword evidence="1" id="KW-0175">Coiled coil</keyword>
<feature type="coiled-coil region" evidence="1">
    <location>
        <begin position="273"/>
        <end position="325"/>
    </location>
</feature>
<evidence type="ECO:0000313" key="4">
    <source>
        <dbReference type="Proteomes" id="UP001222027"/>
    </source>
</evidence>
<evidence type="ECO:0000256" key="1">
    <source>
        <dbReference type="SAM" id="Coils"/>
    </source>
</evidence>
<feature type="region of interest" description="Disordered" evidence="2">
    <location>
        <begin position="1"/>
        <end position="22"/>
    </location>
</feature>
<proteinExistence type="predicted"/>
<dbReference type="AlphaFoldDB" id="A0AAV8QEM6"/>
<reference evidence="3 4" key="1">
    <citation type="submission" date="2022-12" db="EMBL/GenBank/DDBJ databases">
        <title>Chromosome-scale assembly of the Ensete ventricosum genome.</title>
        <authorList>
            <person name="Dussert Y."/>
            <person name="Stocks J."/>
            <person name="Wendawek A."/>
            <person name="Woldeyes F."/>
            <person name="Nichols R.A."/>
            <person name="Borrell J.S."/>
        </authorList>
    </citation>
    <scope>NUCLEOTIDE SEQUENCE [LARGE SCALE GENOMIC DNA]</scope>
    <source>
        <strain evidence="4">cv. Maze</strain>
        <tissue evidence="3">Seeds</tissue>
    </source>
</reference>
<organism evidence="3 4">
    <name type="scientific">Ensete ventricosum</name>
    <name type="common">Abyssinian banana</name>
    <name type="synonym">Musa ensete</name>
    <dbReference type="NCBI Taxonomy" id="4639"/>
    <lineage>
        <taxon>Eukaryota</taxon>
        <taxon>Viridiplantae</taxon>
        <taxon>Streptophyta</taxon>
        <taxon>Embryophyta</taxon>
        <taxon>Tracheophyta</taxon>
        <taxon>Spermatophyta</taxon>
        <taxon>Magnoliopsida</taxon>
        <taxon>Liliopsida</taxon>
        <taxon>Zingiberales</taxon>
        <taxon>Musaceae</taxon>
        <taxon>Ensete</taxon>
    </lineage>
</organism>
<gene>
    <name evidence="3" type="ORF">OPV22_030675</name>
</gene>
<evidence type="ECO:0000256" key="2">
    <source>
        <dbReference type="SAM" id="MobiDB-lite"/>
    </source>
</evidence>
<dbReference type="Proteomes" id="UP001222027">
    <property type="component" value="Unassembled WGS sequence"/>
</dbReference>
<keyword evidence="4" id="KW-1185">Reference proteome</keyword>
<evidence type="ECO:0000313" key="3">
    <source>
        <dbReference type="EMBL" id="KAJ8468123.1"/>
    </source>
</evidence>